<feature type="compositionally biased region" description="Low complexity" evidence="1">
    <location>
        <begin position="11"/>
        <end position="20"/>
    </location>
</feature>
<dbReference type="AlphaFoldDB" id="A0A267EL40"/>
<evidence type="ECO:0000313" key="3">
    <source>
        <dbReference type="Proteomes" id="UP000215902"/>
    </source>
</evidence>
<reference evidence="2 3" key="1">
    <citation type="submission" date="2017-06" db="EMBL/GenBank/DDBJ databases">
        <title>A platform for efficient transgenesis in Macrostomum lignano, a flatworm model organism for stem cell research.</title>
        <authorList>
            <person name="Berezikov E."/>
        </authorList>
    </citation>
    <scope>NUCLEOTIDE SEQUENCE [LARGE SCALE GENOMIC DNA]</scope>
    <source>
        <strain evidence="2">DV1</strain>
        <tissue evidence="2">Whole organism</tissue>
    </source>
</reference>
<comment type="caution">
    <text evidence="2">The sequence shown here is derived from an EMBL/GenBank/DDBJ whole genome shotgun (WGS) entry which is preliminary data.</text>
</comment>
<evidence type="ECO:0000313" key="2">
    <source>
        <dbReference type="EMBL" id="PAA62156.1"/>
    </source>
</evidence>
<sequence>MLHKEQKSQRKSTSSSSSSESDGDAEVDDKIRQAAQIDYLQPTAKRSATDTNVIGKEVTDTVAMVTDYRSLNPPELFRRRMQERLDALCEQRLRFRSATEPASGDGLRSAVRPGSPPALLSARTLDSLVQPQPASEQRKEQKQQPSKKKPRLHTAEPEELKLLAVNPAVLLANSGVACHRSGAASSAER</sequence>
<dbReference type="EMBL" id="NIVC01001967">
    <property type="protein sequence ID" value="PAA62156.1"/>
    <property type="molecule type" value="Genomic_DNA"/>
</dbReference>
<evidence type="ECO:0000256" key="1">
    <source>
        <dbReference type="SAM" id="MobiDB-lite"/>
    </source>
</evidence>
<protein>
    <submittedName>
        <fullName evidence="2">Uncharacterized protein</fullName>
    </submittedName>
</protein>
<organism evidence="2 3">
    <name type="scientific">Macrostomum lignano</name>
    <dbReference type="NCBI Taxonomy" id="282301"/>
    <lineage>
        <taxon>Eukaryota</taxon>
        <taxon>Metazoa</taxon>
        <taxon>Spiralia</taxon>
        <taxon>Lophotrochozoa</taxon>
        <taxon>Platyhelminthes</taxon>
        <taxon>Rhabditophora</taxon>
        <taxon>Macrostomorpha</taxon>
        <taxon>Macrostomida</taxon>
        <taxon>Macrostomidae</taxon>
        <taxon>Macrostomum</taxon>
    </lineage>
</organism>
<dbReference type="Proteomes" id="UP000215902">
    <property type="component" value="Unassembled WGS sequence"/>
</dbReference>
<keyword evidence="3" id="KW-1185">Reference proteome</keyword>
<feature type="region of interest" description="Disordered" evidence="1">
    <location>
        <begin position="96"/>
        <end position="159"/>
    </location>
</feature>
<name>A0A267EL40_9PLAT</name>
<proteinExistence type="predicted"/>
<accession>A0A267EL40</accession>
<feature type="region of interest" description="Disordered" evidence="1">
    <location>
        <begin position="1"/>
        <end position="32"/>
    </location>
</feature>
<gene>
    <name evidence="2" type="ORF">BOX15_Mlig015301g1</name>
</gene>